<dbReference type="InterPro" id="IPR018163">
    <property type="entry name" value="Thr/Ala-tRNA-synth_IIc_edit"/>
</dbReference>
<proteinExistence type="predicted"/>
<accession>A0A1H8G5K2</accession>
<dbReference type="AlphaFoldDB" id="A0A1H8G5K2"/>
<name>A0A1H8G5K2_9MICO</name>
<dbReference type="Gene3D" id="3.30.980.10">
    <property type="entry name" value="Threonyl-trna Synthetase, Chain A, domain 2"/>
    <property type="match status" value="1"/>
</dbReference>
<dbReference type="Proteomes" id="UP000297654">
    <property type="component" value="Unassembled WGS sequence"/>
</dbReference>
<dbReference type="GO" id="GO:0000166">
    <property type="term" value="F:nucleotide binding"/>
    <property type="evidence" value="ECO:0007669"/>
    <property type="project" value="InterPro"/>
</dbReference>
<dbReference type="EMBL" id="SOFF01000010">
    <property type="protein sequence ID" value="TFB93871.1"/>
    <property type="molecule type" value="Genomic_DNA"/>
</dbReference>
<keyword evidence="1" id="KW-0378">Hydrolase</keyword>
<protein>
    <submittedName>
        <fullName evidence="1">Metal-dependent hydrolase</fullName>
    </submittedName>
</protein>
<keyword evidence="2" id="KW-1185">Reference proteome</keyword>
<sequence length="289" mass="30048">MTLPTEDTRVLYPGGAVDTQATVLHSMPLGDGRSAVLLDATCVHPVDAGWPDQGPDLALLHHGAAFWPVEDAIVGATDGSALYIGVDIPVAKGTPGWAFVVVHVVDAAGLSAGDTVTVEVDEGLRDSTSAGHTGCHLASLALNAALADRWKKEVRPDALGRPDFDGLAIDESLIGPNASVDTYRLGKSLRKKGFAVEGLAKALASIEATVNATLTGWIETDAGVRVDRDGDRLTDRRYWVCELPGASARIPCGGTHVTSLGTLGVVTVTLALHDQDGTDVLTMNASASR</sequence>
<evidence type="ECO:0000313" key="1">
    <source>
        <dbReference type="EMBL" id="TFB93871.1"/>
    </source>
</evidence>
<dbReference type="STRING" id="1424661.SAMN05216281_10752"/>
<gene>
    <name evidence="1" type="ORF">E3O10_02400</name>
</gene>
<dbReference type="SUPFAM" id="SSF55186">
    <property type="entry name" value="ThrRS/AlaRS common domain"/>
    <property type="match status" value="1"/>
</dbReference>
<reference evidence="1 2" key="1">
    <citation type="submission" date="2019-03" db="EMBL/GenBank/DDBJ databases">
        <title>Genomics of glacier-inhabiting Cryobacterium strains.</title>
        <authorList>
            <person name="Liu Q."/>
            <person name="Xin Y.-H."/>
        </authorList>
    </citation>
    <scope>NUCLEOTIDE SEQUENCE [LARGE SCALE GENOMIC DNA]</scope>
    <source>
        <strain evidence="1 2">Hh15</strain>
    </source>
</reference>
<evidence type="ECO:0000313" key="2">
    <source>
        <dbReference type="Proteomes" id="UP000297654"/>
    </source>
</evidence>
<comment type="caution">
    <text evidence="1">The sequence shown here is derived from an EMBL/GenBank/DDBJ whole genome shotgun (WGS) entry which is preliminary data.</text>
</comment>
<dbReference type="GO" id="GO:0016787">
    <property type="term" value="F:hydrolase activity"/>
    <property type="evidence" value="ECO:0007669"/>
    <property type="project" value="UniProtKB-KW"/>
</dbReference>
<dbReference type="OrthoDB" id="6396444at2"/>
<organism evidence="1 2">
    <name type="scientific">Cryobacterium luteum</name>
    <dbReference type="NCBI Taxonomy" id="1424661"/>
    <lineage>
        <taxon>Bacteria</taxon>
        <taxon>Bacillati</taxon>
        <taxon>Actinomycetota</taxon>
        <taxon>Actinomycetes</taxon>
        <taxon>Micrococcales</taxon>
        <taxon>Microbacteriaceae</taxon>
        <taxon>Cryobacterium</taxon>
    </lineage>
</organism>
<dbReference type="RefSeq" id="WP_092109769.1">
    <property type="nucleotide sequence ID" value="NZ_FOCN01000007.1"/>
</dbReference>